<reference evidence="1 2" key="1">
    <citation type="journal article" date="2012" name="J. Bacteriol.">
        <title>Complete genome sequence of Klebsiella oxytoca KCTC 1686, used in production of 2,3-butanediol.</title>
        <authorList>
            <person name="Shin S.H."/>
            <person name="Kim S."/>
            <person name="Kim J.Y."/>
            <person name="Lee S."/>
            <person name="Um Y."/>
            <person name="Oh M.K."/>
            <person name="Kim Y.R."/>
            <person name="Lee J."/>
            <person name="Yang K.S."/>
        </authorList>
    </citation>
    <scope>NUCLEOTIDE SEQUENCE [LARGE SCALE GENOMIC DNA]</scope>
    <source>
        <strain evidence="2">ATCC 8724 / DSM 4798 / JCM 20051 / NBRC 3318 / NRRL B-199 / KCTC 1686</strain>
    </source>
</reference>
<dbReference type="AlphaFoldDB" id="A0A0H3HDD2"/>
<sequence>MQRSGFAVFDSALDDMGIIALDIKSARSAELAELAG</sequence>
<proteinExistence type="predicted"/>
<dbReference type="HOGENOM" id="CLU_3356658_0_0_6"/>
<organism evidence="1 2">
    <name type="scientific">Klebsiella michiganensis (strain ATCC 8724 / DSM 4798 / JCM 20051 / NBRC 3318 / NRRL B-199 / KCTC 1686 / BUCSAV 143 / CCM 1901)</name>
    <dbReference type="NCBI Taxonomy" id="1006551"/>
    <lineage>
        <taxon>Bacteria</taxon>
        <taxon>Pseudomonadati</taxon>
        <taxon>Pseudomonadota</taxon>
        <taxon>Gammaproteobacteria</taxon>
        <taxon>Enterobacterales</taxon>
        <taxon>Enterobacteriaceae</taxon>
        <taxon>Klebsiella/Raoultella group</taxon>
        <taxon>Klebsiella</taxon>
    </lineage>
</organism>
<dbReference type="Proteomes" id="UP000007843">
    <property type="component" value="Chromosome"/>
</dbReference>
<protein>
    <submittedName>
        <fullName evidence="1">Uncharacterized protein</fullName>
    </submittedName>
</protein>
<evidence type="ECO:0000313" key="1">
    <source>
        <dbReference type="EMBL" id="AEX04435.1"/>
    </source>
</evidence>
<dbReference type="KEGG" id="kox:KOX_13555"/>
<name>A0A0H3HDD2_KLEM8</name>
<evidence type="ECO:0000313" key="2">
    <source>
        <dbReference type="Proteomes" id="UP000007843"/>
    </source>
</evidence>
<dbReference type="EMBL" id="CP003218">
    <property type="protein sequence ID" value="AEX04435.1"/>
    <property type="molecule type" value="Genomic_DNA"/>
</dbReference>
<accession>A0A0H3HDD2</accession>
<gene>
    <name evidence="1" type="ordered locus">KOX_13555</name>
</gene>